<dbReference type="EC" id="2.4.1.182" evidence="3 11"/>
<organism evidence="12 13">
    <name type="scientific">Zeimonas arvi</name>
    <dbReference type="NCBI Taxonomy" id="2498847"/>
    <lineage>
        <taxon>Bacteria</taxon>
        <taxon>Pseudomonadati</taxon>
        <taxon>Pseudomonadota</taxon>
        <taxon>Betaproteobacteria</taxon>
        <taxon>Burkholderiales</taxon>
        <taxon>Burkholderiaceae</taxon>
        <taxon>Zeimonas</taxon>
    </lineage>
</organism>
<dbReference type="GO" id="GO:0016020">
    <property type="term" value="C:membrane"/>
    <property type="evidence" value="ECO:0007669"/>
    <property type="project" value="GOC"/>
</dbReference>
<dbReference type="RefSeq" id="WP_147703396.1">
    <property type="nucleotide sequence ID" value="NZ_VDUY01000002.1"/>
</dbReference>
<dbReference type="Proteomes" id="UP000321548">
    <property type="component" value="Unassembled WGS sequence"/>
</dbReference>
<evidence type="ECO:0000256" key="9">
    <source>
        <dbReference type="ARBA" id="ARBA00023098"/>
    </source>
</evidence>
<sequence length="383" mass="42333">MAGLRLGMVAGEASGDLLAASVLDGLSARTDALDARGIGGPQMRHGGFDAWWTTDALSVNGYIEVLREYPRLKRMRDSLRERLLEWRPDVFVGVDAPDFNLDLELALRERGLRTVHFIGPSIWAWRAGRIERIRRAVDHVLLIFPFEEEIYRKAGIPATYVGHPLADRIPEGVDTEGARRALGLFPGGGPVVALMPGSRGGEVERLGPDFLRTAAWLHLRRPDIRFLLPAASDRLFERLREMATALKLPATLPLTLVSGRSHEVIAAADTVLVASGTATLEVALMRKPMVIAYRLAWLSYRIMRRMALLPWIGLPNILSREFIVPEFVQAAVRPEALGQALLAQLDDDAGREAIARRFADLHGQLRRDCASRAAERILEIGGG</sequence>
<evidence type="ECO:0000313" key="12">
    <source>
        <dbReference type="EMBL" id="TXL67147.1"/>
    </source>
</evidence>
<evidence type="ECO:0000256" key="11">
    <source>
        <dbReference type="HAMAP-Rule" id="MF_00392"/>
    </source>
</evidence>
<keyword evidence="9 11" id="KW-0443">Lipid metabolism</keyword>
<dbReference type="UniPathway" id="UPA00973"/>
<dbReference type="GO" id="GO:0008915">
    <property type="term" value="F:lipid-A-disaccharide synthase activity"/>
    <property type="evidence" value="ECO:0007669"/>
    <property type="project" value="UniProtKB-UniRule"/>
</dbReference>
<dbReference type="PANTHER" id="PTHR30372:SF4">
    <property type="entry name" value="LIPID-A-DISACCHARIDE SYNTHASE, MITOCHONDRIAL-RELATED"/>
    <property type="match status" value="1"/>
</dbReference>
<keyword evidence="5 11" id="KW-0444">Lipid biosynthesis</keyword>
<evidence type="ECO:0000256" key="4">
    <source>
        <dbReference type="ARBA" id="ARBA00020902"/>
    </source>
</evidence>
<dbReference type="SUPFAM" id="SSF53756">
    <property type="entry name" value="UDP-Glycosyltransferase/glycogen phosphorylase"/>
    <property type="match status" value="1"/>
</dbReference>
<comment type="caution">
    <text evidence="12">The sequence shown here is derived from an EMBL/GenBank/DDBJ whole genome shotgun (WGS) entry which is preliminary data.</text>
</comment>
<dbReference type="OrthoDB" id="9801642at2"/>
<evidence type="ECO:0000256" key="7">
    <source>
        <dbReference type="ARBA" id="ARBA00022676"/>
    </source>
</evidence>
<accession>A0A5C8P1J8</accession>
<evidence type="ECO:0000256" key="10">
    <source>
        <dbReference type="ARBA" id="ARBA00048975"/>
    </source>
</evidence>
<protein>
    <recommendedName>
        <fullName evidence="4 11">Lipid-A-disaccharide synthase</fullName>
        <ecNumber evidence="3 11">2.4.1.182</ecNumber>
    </recommendedName>
</protein>
<evidence type="ECO:0000256" key="3">
    <source>
        <dbReference type="ARBA" id="ARBA00012687"/>
    </source>
</evidence>
<evidence type="ECO:0000313" key="13">
    <source>
        <dbReference type="Proteomes" id="UP000321548"/>
    </source>
</evidence>
<keyword evidence="6 11" id="KW-0441">Lipid A biosynthesis</keyword>
<comment type="catalytic activity">
    <reaction evidence="10 11">
        <text>a lipid X + a UDP-2-N,3-O-bis[(3R)-3-hydroxyacyl]-alpha-D-glucosamine = a lipid A disaccharide + UDP + H(+)</text>
        <dbReference type="Rhea" id="RHEA:67828"/>
        <dbReference type="ChEBI" id="CHEBI:15378"/>
        <dbReference type="ChEBI" id="CHEBI:58223"/>
        <dbReference type="ChEBI" id="CHEBI:137748"/>
        <dbReference type="ChEBI" id="CHEBI:176338"/>
        <dbReference type="ChEBI" id="CHEBI:176343"/>
        <dbReference type="EC" id="2.4.1.182"/>
    </reaction>
</comment>
<proteinExistence type="inferred from homology"/>
<dbReference type="AlphaFoldDB" id="A0A5C8P1J8"/>
<keyword evidence="8 11" id="KW-0808">Transferase</keyword>
<comment type="function">
    <text evidence="1 11">Condensation of UDP-2,3-diacylglucosamine and 2,3-diacylglucosamine-1-phosphate to form lipid A disaccharide, a precursor of lipid A, a phosphorylated glycolipid that anchors the lipopolysaccharide to the outer membrane of the cell.</text>
</comment>
<dbReference type="PANTHER" id="PTHR30372">
    <property type="entry name" value="LIPID-A-DISACCHARIDE SYNTHASE"/>
    <property type="match status" value="1"/>
</dbReference>
<comment type="pathway">
    <text evidence="11">Bacterial outer membrane biogenesis; LPS lipid A biosynthesis.</text>
</comment>
<keyword evidence="7 11" id="KW-0328">Glycosyltransferase</keyword>
<comment type="similarity">
    <text evidence="2 11">Belongs to the LpxB family.</text>
</comment>
<dbReference type="HAMAP" id="MF_00392">
    <property type="entry name" value="LpxB"/>
    <property type="match status" value="1"/>
</dbReference>
<dbReference type="NCBIfam" id="TIGR00215">
    <property type="entry name" value="lpxB"/>
    <property type="match status" value="1"/>
</dbReference>
<evidence type="ECO:0000256" key="1">
    <source>
        <dbReference type="ARBA" id="ARBA00002056"/>
    </source>
</evidence>
<evidence type="ECO:0000256" key="6">
    <source>
        <dbReference type="ARBA" id="ARBA00022556"/>
    </source>
</evidence>
<name>A0A5C8P1J8_9BURK</name>
<gene>
    <name evidence="11 12" type="primary">lpxB</name>
    <name evidence="12" type="ORF">FHP08_05910</name>
</gene>
<evidence type="ECO:0000256" key="8">
    <source>
        <dbReference type="ARBA" id="ARBA00022679"/>
    </source>
</evidence>
<dbReference type="GO" id="GO:0009245">
    <property type="term" value="P:lipid A biosynthetic process"/>
    <property type="evidence" value="ECO:0007669"/>
    <property type="project" value="UniProtKB-UniRule"/>
</dbReference>
<evidence type="ECO:0000256" key="2">
    <source>
        <dbReference type="ARBA" id="ARBA00007868"/>
    </source>
</evidence>
<reference evidence="12 13" key="1">
    <citation type="submission" date="2019-06" db="EMBL/GenBank/DDBJ databases">
        <title>Quisquiliibacterium sp. nov., isolated from a maize field.</title>
        <authorList>
            <person name="Lin S.-Y."/>
            <person name="Tsai C.-F."/>
            <person name="Young C.-C."/>
        </authorList>
    </citation>
    <scope>NUCLEOTIDE SEQUENCE [LARGE SCALE GENOMIC DNA]</scope>
    <source>
        <strain evidence="12 13">CC-CFT501</strain>
    </source>
</reference>
<dbReference type="Pfam" id="PF02684">
    <property type="entry name" value="LpxB"/>
    <property type="match status" value="1"/>
</dbReference>
<evidence type="ECO:0000256" key="5">
    <source>
        <dbReference type="ARBA" id="ARBA00022516"/>
    </source>
</evidence>
<dbReference type="EMBL" id="VDUY01000002">
    <property type="protein sequence ID" value="TXL67147.1"/>
    <property type="molecule type" value="Genomic_DNA"/>
</dbReference>
<dbReference type="InterPro" id="IPR003835">
    <property type="entry name" value="Glyco_trans_19"/>
</dbReference>
<keyword evidence="13" id="KW-1185">Reference proteome</keyword>
<dbReference type="GO" id="GO:0005543">
    <property type="term" value="F:phospholipid binding"/>
    <property type="evidence" value="ECO:0007669"/>
    <property type="project" value="TreeGrafter"/>
</dbReference>